<accession>A0A9X6Z7V9</accession>
<comment type="caution">
    <text evidence="3">The sequence shown here is derived from an EMBL/GenBank/DDBJ whole genome shotgun (WGS) entry which is preliminary data.</text>
</comment>
<feature type="coiled-coil region" evidence="1">
    <location>
        <begin position="104"/>
        <end position="131"/>
    </location>
</feature>
<organism evidence="3 4">
    <name type="scientific">Bacillus thuringiensis</name>
    <dbReference type="NCBI Taxonomy" id="1428"/>
    <lineage>
        <taxon>Bacteria</taxon>
        <taxon>Bacillati</taxon>
        <taxon>Bacillota</taxon>
        <taxon>Bacilli</taxon>
        <taxon>Bacillales</taxon>
        <taxon>Bacillaceae</taxon>
        <taxon>Bacillus</taxon>
        <taxon>Bacillus cereus group</taxon>
    </lineage>
</organism>
<dbReference type="AlphaFoldDB" id="A0A9X6Z7V9"/>
<dbReference type="Proteomes" id="UP000220397">
    <property type="component" value="Unassembled WGS sequence"/>
</dbReference>
<reference evidence="3 4" key="1">
    <citation type="submission" date="2017-09" db="EMBL/GenBank/DDBJ databases">
        <title>Large-scale bioinformatics analysis of Bacillus genomes uncovers conserved roles of natural products in bacterial physiology.</title>
        <authorList>
            <consortium name="Agbiome Team Llc"/>
            <person name="Bleich R.M."/>
            <person name="Kirk G.J."/>
            <person name="Santa Maria K.C."/>
            <person name="Allen S.E."/>
            <person name="Farag S."/>
            <person name="Shank E.A."/>
            <person name="Bowers A."/>
        </authorList>
    </citation>
    <scope>NUCLEOTIDE SEQUENCE [LARGE SCALE GENOMIC DNA]</scope>
    <source>
        <strain evidence="3 4">AFS015413</strain>
    </source>
</reference>
<sequence length="210" mass="22967">MKRLAEALVEPAKQTHKFALSFKDIKNGLQFFSEGGVGNGEQTPPEGEQTPPGGEQTPPKGKTYTEAEFQEALNRVSGKIRKDESRKARAAAEQEFGDKNKTEMETLMDEMRTIKAERDQEKQKAHALKMKDVAIEKLTAAGFSAGFAANVKGDTEEEIQANIEAFKANMETEVTKRVKGGLAGKTPDESKGAQQTTVDPVKAAFDKEFA</sequence>
<feature type="region of interest" description="Disordered" evidence="2">
    <location>
        <begin position="75"/>
        <end position="104"/>
    </location>
</feature>
<feature type="compositionally biased region" description="Basic and acidic residues" evidence="2">
    <location>
        <begin position="80"/>
        <end position="104"/>
    </location>
</feature>
<proteinExistence type="predicted"/>
<evidence type="ECO:0008006" key="5">
    <source>
        <dbReference type="Google" id="ProtNLM"/>
    </source>
</evidence>
<feature type="region of interest" description="Disordered" evidence="2">
    <location>
        <begin position="179"/>
        <end position="199"/>
    </location>
</feature>
<name>A0A9X6Z7V9_BACTU</name>
<keyword evidence="1" id="KW-0175">Coiled coil</keyword>
<feature type="compositionally biased region" description="Low complexity" evidence="2">
    <location>
        <begin position="40"/>
        <end position="59"/>
    </location>
</feature>
<evidence type="ECO:0000313" key="3">
    <source>
        <dbReference type="EMBL" id="PFB10367.1"/>
    </source>
</evidence>
<evidence type="ECO:0000256" key="1">
    <source>
        <dbReference type="SAM" id="Coils"/>
    </source>
</evidence>
<protein>
    <recommendedName>
        <fullName evidence="5">DUF4355 domain-containing protein</fullName>
    </recommendedName>
</protein>
<gene>
    <name evidence="3" type="ORF">CN398_00745</name>
</gene>
<feature type="region of interest" description="Disordered" evidence="2">
    <location>
        <begin position="31"/>
        <end position="62"/>
    </location>
</feature>
<dbReference type="RefSeq" id="WP_097807807.1">
    <property type="nucleotide sequence ID" value="NZ_NTRM01000027.1"/>
</dbReference>
<evidence type="ECO:0000256" key="2">
    <source>
        <dbReference type="SAM" id="MobiDB-lite"/>
    </source>
</evidence>
<evidence type="ECO:0000313" key="4">
    <source>
        <dbReference type="Proteomes" id="UP000220397"/>
    </source>
</evidence>
<dbReference type="EMBL" id="NTUS01000005">
    <property type="protein sequence ID" value="PFB10367.1"/>
    <property type="molecule type" value="Genomic_DNA"/>
</dbReference>